<evidence type="ECO:0000313" key="9">
    <source>
        <dbReference type="Proteomes" id="UP000515679"/>
    </source>
</evidence>
<dbReference type="KEGG" id="cchl:FPL14_19815"/>
<name>A0A7G5C1U6_9BACL</name>
<dbReference type="PANTHER" id="PTHR43649">
    <property type="entry name" value="ARABINOSE-BINDING PROTEIN-RELATED"/>
    <property type="match status" value="1"/>
</dbReference>
<evidence type="ECO:0000256" key="3">
    <source>
        <dbReference type="ARBA" id="ARBA00023136"/>
    </source>
</evidence>
<dbReference type="AlphaFoldDB" id="A0A7G5C1U6"/>
<keyword evidence="9" id="KW-1185">Reference proteome</keyword>
<evidence type="ECO:0000256" key="4">
    <source>
        <dbReference type="ARBA" id="ARBA00023139"/>
    </source>
</evidence>
<keyword evidence="5" id="KW-0449">Lipoprotein</keyword>
<keyword evidence="4" id="KW-0564">Palmitate</keyword>
<dbReference type="InterPro" id="IPR006059">
    <property type="entry name" value="SBP"/>
</dbReference>
<keyword evidence="3" id="KW-0472">Membrane</keyword>
<organism evidence="8 9">
    <name type="scientific">Cohnella cholangitidis</name>
    <dbReference type="NCBI Taxonomy" id="2598458"/>
    <lineage>
        <taxon>Bacteria</taxon>
        <taxon>Bacillati</taxon>
        <taxon>Bacillota</taxon>
        <taxon>Bacilli</taxon>
        <taxon>Bacillales</taxon>
        <taxon>Paenibacillaceae</taxon>
        <taxon>Cohnella</taxon>
    </lineage>
</organism>
<feature type="compositionally biased region" description="Low complexity" evidence="6">
    <location>
        <begin position="34"/>
        <end position="47"/>
    </location>
</feature>
<feature type="chain" id="PRO_5039283459" evidence="7">
    <location>
        <begin position="30"/>
        <end position="470"/>
    </location>
</feature>
<dbReference type="Gene3D" id="3.40.190.10">
    <property type="entry name" value="Periplasmic binding protein-like II"/>
    <property type="match status" value="1"/>
</dbReference>
<evidence type="ECO:0000256" key="1">
    <source>
        <dbReference type="ARBA" id="ARBA00022475"/>
    </source>
</evidence>
<keyword evidence="1" id="KW-1003">Cell membrane</keyword>
<dbReference type="SUPFAM" id="SSF53850">
    <property type="entry name" value="Periplasmic binding protein-like II"/>
    <property type="match status" value="1"/>
</dbReference>
<gene>
    <name evidence="8" type="ORF">FPL14_19815</name>
</gene>
<dbReference type="EMBL" id="CP041969">
    <property type="protein sequence ID" value="QMV43180.1"/>
    <property type="molecule type" value="Genomic_DNA"/>
</dbReference>
<dbReference type="Proteomes" id="UP000515679">
    <property type="component" value="Chromosome"/>
</dbReference>
<evidence type="ECO:0000256" key="2">
    <source>
        <dbReference type="ARBA" id="ARBA00022729"/>
    </source>
</evidence>
<sequence>MAALRSKLAMVICMVLVMALLAACGSNNADESKSSAPPATASATNSAEVSPEASKENAKPVEITWWNFPSYQALDGEVGKYEKQIIAAFNEKYPEIKVNLEMITFDGGPEKLNVAIATNSAPDVIYDAPGRIIDWGKKDLLAPLNDMITDEVKKDISDAFWKQSMVGDQVYMYPINTAPFLMAVNKTIFEKIGALDLLPLDKPDRTWTLAEYEAALKAVKEKAPDVIPSGFFAKSQAGDQGTRAYIANLGVSRFLNEDNSQVAINTENGAKALDWIVQASKDKLIVSGAASLAAADVNDLFLQGKLAFTLNYSAVLKAQNVPNKKVPFEEVLLPFPTLDGSEPKLEPYVGGMAIFNNDNADKIAASKKLIDFIANDEVWGKKNIIQTGGLSVRNSVTGLYGDDSEYKYSELARKFITDPPTVADGYAEIRTFWFPELQSALLGASTGKEALDAFAEKANKAIADAKAKMK</sequence>
<keyword evidence="2 7" id="KW-0732">Signal</keyword>
<dbReference type="PANTHER" id="PTHR43649:SF33">
    <property type="entry name" value="POLYGALACTURONAN_RHAMNOGALACTURONAN-BINDING PROTEIN YTCQ"/>
    <property type="match status" value="1"/>
</dbReference>
<evidence type="ECO:0000256" key="6">
    <source>
        <dbReference type="SAM" id="MobiDB-lite"/>
    </source>
</evidence>
<dbReference type="PROSITE" id="PS51257">
    <property type="entry name" value="PROKAR_LIPOPROTEIN"/>
    <property type="match status" value="1"/>
</dbReference>
<protein>
    <submittedName>
        <fullName evidence="8">Extracellular solute-binding protein</fullName>
    </submittedName>
</protein>
<proteinExistence type="predicted"/>
<dbReference type="Pfam" id="PF01547">
    <property type="entry name" value="SBP_bac_1"/>
    <property type="match status" value="1"/>
</dbReference>
<accession>A0A7G5C1U6</accession>
<evidence type="ECO:0000256" key="7">
    <source>
        <dbReference type="SAM" id="SignalP"/>
    </source>
</evidence>
<feature type="signal peptide" evidence="7">
    <location>
        <begin position="1"/>
        <end position="29"/>
    </location>
</feature>
<reference evidence="8 9" key="1">
    <citation type="submission" date="2019-07" db="EMBL/GenBank/DDBJ databases">
        <authorList>
            <person name="Kim J.K."/>
            <person name="Cheong H.-M."/>
            <person name="Choi Y."/>
            <person name="Hwang K.J."/>
            <person name="Lee S."/>
            <person name="Choi C."/>
        </authorList>
    </citation>
    <scope>NUCLEOTIDE SEQUENCE [LARGE SCALE GENOMIC DNA]</scope>
    <source>
        <strain evidence="8 9">KS 22</strain>
    </source>
</reference>
<evidence type="ECO:0000256" key="5">
    <source>
        <dbReference type="ARBA" id="ARBA00023288"/>
    </source>
</evidence>
<evidence type="ECO:0000313" key="8">
    <source>
        <dbReference type="EMBL" id="QMV43180.1"/>
    </source>
</evidence>
<dbReference type="RefSeq" id="WP_182299412.1">
    <property type="nucleotide sequence ID" value="NZ_CP041969.1"/>
</dbReference>
<dbReference type="InterPro" id="IPR050490">
    <property type="entry name" value="Bact_solute-bd_prot1"/>
</dbReference>
<feature type="region of interest" description="Disordered" evidence="6">
    <location>
        <begin position="31"/>
        <end position="55"/>
    </location>
</feature>